<keyword evidence="7" id="KW-0496">Mitochondrion</keyword>
<sequence>MFLKENFILLPALANSIKLMLPELFLVTALLSLVIYGPVLANTSRYNFPLLNRGLSWLSILILFLTFILLLNNPFVTVPNSTIIFNGSFISDNLSHYGKCAILLGTISCLLISQDFVDNLRLNFFEYHLLILSAVLGLLLLVSSNDLISAYLAIEMQSLSFYVLAAFKRNSAFSTEAGLKYFILGAFSSGLILFGSTYIYGVTGSVNFEDISLILAGLEEGSNSNSLEILKIFILFIGVGLLFKLAAAPFHMWSPDVYEGAPTSTTAIFAIVPKIAVFVLFFRLFHHSFYNLIESWQIILGFCAACSVIVGSFVALQQRKLKRLIAYSAVSHVGYLLIAFIPGTLEASQSLFFYLFIYMITGVAIWTLVLNMELHGKNEKTLADLSALMRANGGLAITFSLIIFSLAGVPPLAGFYAKMHIFLASMQSSLYFLSIIAVLSSVISTFYYIRLIKILQFEKTPRWVFLNFSSQSASLVLGCSFFLIVGLFFEPHLLAHIAAKMVYL</sequence>
<dbReference type="RefSeq" id="YP_009163713.1">
    <property type="nucleotide sequence ID" value="NC_027747.1"/>
</dbReference>
<feature type="transmembrane region" description="Helical" evidence="5">
    <location>
        <begin position="232"/>
        <end position="253"/>
    </location>
</feature>
<dbReference type="InterPro" id="IPR001750">
    <property type="entry name" value="ND/Mrp_TM"/>
</dbReference>
<dbReference type="PANTHER" id="PTHR22773">
    <property type="entry name" value="NADH DEHYDROGENASE"/>
    <property type="match status" value="1"/>
</dbReference>
<feature type="transmembrane region" description="Helical" evidence="5">
    <location>
        <begin position="429"/>
        <end position="451"/>
    </location>
</feature>
<feature type="transmembrane region" description="Helical" evidence="5">
    <location>
        <begin position="463"/>
        <end position="489"/>
    </location>
</feature>
<feature type="transmembrane region" description="Helical" evidence="5">
    <location>
        <begin position="393"/>
        <end position="417"/>
    </location>
</feature>
<proteinExistence type="inferred from homology"/>
<reference evidence="7" key="1">
    <citation type="journal article" date="2016" name="Curr. Genet.">
        <title>Sequencing and analysis of the complete organellar genomes of Parmales, a closely related group to Bacillariophyta (diatoms).</title>
        <authorList>
            <person name="Tajima N."/>
            <person name="Saitoh K."/>
            <person name="Sato S."/>
            <person name="Maruyama F."/>
            <person name="Ichinomiya M."/>
            <person name="Yoshikawa S."/>
            <person name="Kurokawa K."/>
            <person name="Ohta H."/>
            <person name="Tabata S."/>
            <person name="Kuwata A."/>
            <person name="Sato N."/>
        </authorList>
    </citation>
    <scope>NUCLEOTIDE SEQUENCE</scope>
</reference>
<accession>A0A0K2RX70</accession>
<evidence type="ECO:0000259" key="6">
    <source>
        <dbReference type="Pfam" id="PF00361"/>
    </source>
</evidence>
<evidence type="ECO:0000256" key="2">
    <source>
        <dbReference type="ARBA" id="ARBA00022692"/>
    </source>
</evidence>
<dbReference type="PRINTS" id="PR01434">
    <property type="entry name" value="NADHDHGNASE5"/>
</dbReference>
<evidence type="ECO:0000256" key="5">
    <source>
        <dbReference type="SAM" id="Phobius"/>
    </source>
</evidence>
<evidence type="ECO:0000256" key="3">
    <source>
        <dbReference type="ARBA" id="ARBA00022989"/>
    </source>
</evidence>
<keyword evidence="2 5" id="KW-0812">Transmembrane</keyword>
<dbReference type="InterPro" id="IPR010096">
    <property type="entry name" value="NADH-Q_OxRdtase_suN/2"/>
</dbReference>
<organism evidence="7">
    <name type="scientific">Triparma laevis</name>
    <dbReference type="NCBI Taxonomy" id="1534972"/>
    <lineage>
        <taxon>Eukaryota</taxon>
        <taxon>Sar</taxon>
        <taxon>Stramenopiles</taxon>
        <taxon>Ochrophyta</taxon>
        <taxon>Bolidophyceae</taxon>
        <taxon>Parmales</taxon>
        <taxon>Triparmaceae</taxon>
        <taxon>Triparma</taxon>
    </lineage>
</organism>
<keyword evidence="3 5" id="KW-1133">Transmembrane helix</keyword>
<feature type="transmembrane region" description="Helical" evidence="5">
    <location>
        <begin position="124"/>
        <end position="142"/>
    </location>
</feature>
<dbReference type="HAMAP" id="MF_00445">
    <property type="entry name" value="NDH1_NuoN_1"/>
    <property type="match status" value="1"/>
</dbReference>
<feature type="domain" description="NADH:quinone oxidoreductase/Mrp antiporter transmembrane" evidence="6">
    <location>
        <begin position="144"/>
        <end position="444"/>
    </location>
</feature>
<feature type="transmembrane region" description="Helical" evidence="5">
    <location>
        <begin position="298"/>
        <end position="317"/>
    </location>
</feature>
<protein>
    <submittedName>
        <fullName evidence="7">NADH dehydrogenase subunit 2</fullName>
    </submittedName>
</protein>
<name>A0A0K2RX70_9STRA</name>
<evidence type="ECO:0000256" key="4">
    <source>
        <dbReference type="ARBA" id="ARBA00023136"/>
    </source>
</evidence>
<keyword evidence="4 5" id="KW-0472">Membrane</keyword>
<geneLocation type="mitochondrion" evidence="7"/>
<dbReference type="AlphaFoldDB" id="A0A0K2RX70"/>
<dbReference type="GeneID" id="25398356"/>
<feature type="transmembrane region" description="Helical" evidence="5">
    <location>
        <begin position="55"/>
        <end position="76"/>
    </location>
</feature>
<dbReference type="GO" id="GO:0016020">
    <property type="term" value="C:membrane"/>
    <property type="evidence" value="ECO:0007669"/>
    <property type="project" value="UniProtKB-SubCell"/>
</dbReference>
<feature type="transmembrane region" description="Helical" evidence="5">
    <location>
        <begin position="96"/>
        <end position="112"/>
    </location>
</feature>
<gene>
    <name evidence="7" type="primary">nad2</name>
</gene>
<dbReference type="GO" id="GO:0042773">
    <property type="term" value="P:ATP synthesis coupled electron transport"/>
    <property type="evidence" value="ECO:0007669"/>
    <property type="project" value="InterPro"/>
</dbReference>
<comment type="subcellular location">
    <subcellularLocation>
        <location evidence="1">Membrane</location>
        <topology evidence="1">Multi-pass membrane protein</topology>
    </subcellularLocation>
</comment>
<dbReference type="EMBL" id="AP014626">
    <property type="protein sequence ID" value="BAS19167.1"/>
    <property type="molecule type" value="Genomic_DNA"/>
</dbReference>
<evidence type="ECO:0000256" key="1">
    <source>
        <dbReference type="ARBA" id="ARBA00004141"/>
    </source>
</evidence>
<feature type="transmembrane region" description="Helical" evidence="5">
    <location>
        <begin position="20"/>
        <end position="43"/>
    </location>
</feature>
<feature type="transmembrane region" description="Helical" evidence="5">
    <location>
        <begin position="351"/>
        <end position="372"/>
    </location>
</feature>
<dbReference type="NCBIfam" id="TIGR01770">
    <property type="entry name" value="NDH_I_N"/>
    <property type="match status" value="1"/>
</dbReference>
<dbReference type="Pfam" id="PF00361">
    <property type="entry name" value="Proton_antipo_M"/>
    <property type="match status" value="1"/>
</dbReference>
<feature type="transmembrane region" description="Helical" evidence="5">
    <location>
        <begin position="179"/>
        <end position="200"/>
    </location>
</feature>
<feature type="transmembrane region" description="Helical" evidence="5">
    <location>
        <begin position="148"/>
        <end position="167"/>
    </location>
</feature>
<evidence type="ECO:0000313" key="7">
    <source>
        <dbReference type="EMBL" id="BAS19167.1"/>
    </source>
</evidence>
<dbReference type="GO" id="GO:0008137">
    <property type="term" value="F:NADH dehydrogenase (ubiquinone) activity"/>
    <property type="evidence" value="ECO:0007669"/>
    <property type="project" value="InterPro"/>
</dbReference>
<feature type="transmembrane region" description="Helical" evidence="5">
    <location>
        <begin position="265"/>
        <end position="286"/>
    </location>
</feature>
<feature type="transmembrane region" description="Helical" evidence="5">
    <location>
        <begin position="324"/>
        <end position="345"/>
    </location>
</feature>